<keyword evidence="1" id="KW-0833">Ubl conjugation pathway</keyword>
<dbReference type="GO" id="GO:0045121">
    <property type="term" value="C:membrane raft"/>
    <property type="evidence" value="ECO:0007669"/>
    <property type="project" value="TreeGrafter"/>
</dbReference>
<dbReference type="GO" id="GO:0016567">
    <property type="term" value="P:protein ubiquitination"/>
    <property type="evidence" value="ECO:0007669"/>
    <property type="project" value="UniProtKB-UniPathway"/>
</dbReference>
<dbReference type="GO" id="GO:0007166">
    <property type="term" value="P:cell surface receptor signaling pathway"/>
    <property type="evidence" value="ECO:0007669"/>
    <property type="project" value="InterPro"/>
</dbReference>
<comment type="caution">
    <text evidence="3">The sequence shown here is derived from an EMBL/GenBank/DDBJ whole genome shotgun (WGS) entry which is preliminary data.</text>
</comment>
<dbReference type="InterPro" id="IPR024159">
    <property type="entry name" value="Cbl_PTB"/>
</dbReference>
<feature type="non-terminal residue" evidence="3">
    <location>
        <position position="1"/>
    </location>
</feature>
<comment type="pathway">
    <text evidence="1">Protein modification; protein ubiquitination.</text>
</comment>
<dbReference type="EMBL" id="CAJOAY010021439">
    <property type="protein sequence ID" value="CAF4348504.1"/>
    <property type="molecule type" value="Genomic_DNA"/>
</dbReference>
<evidence type="ECO:0000313" key="3">
    <source>
        <dbReference type="EMBL" id="CAF4348504.1"/>
    </source>
</evidence>
<comment type="catalytic activity">
    <reaction evidence="1">
        <text>S-ubiquitinyl-[E2 ubiquitin-conjugating enzyme]-L-cysteine + [acceptor protein]-L-lysine = [E2 ubiquitin-conjugating enzyme]-L-cysteine + N(6)-ubiquitinyl-[acceptor protein]-L-lysine.</text>
        <dbReference type="EC" id="2.3.2.27"/>
    </reaction>
</comment>
<keyword evidence="1" id="KW-0863">Zinc-finger</keyword>
<dbReference type="Proteomes" id="UP000663881">
    <property type="component" value="Unassembled WGS sequence"/>
</dbReference>
<feature type="domain" description="Cbl-PTB" evidence="2">
    <location>
        <begin position="1"/>
        <end position="120"/>
    </location>
</feature>
<dbReference type="PANTHER" id="PTHR23007">
    <property type="entry name" value="CBL"/>
    <property type="match status" value="1"/>
</dbReference>
<dbReference type="GO" id="GO:0061630">
    <property type="term" value="F:ubiquitin protein ligase activity"/>
    <property type="evidence" value="ECO:0007669"/>
    <property type="project" value="UniProtKB-EC"/>
</dbReference>
<accession>A0A820KWG7</accession>
<dbReference type="PANTHER" id="PTHR23007:SF11">
    <property type="entry name" value="E3 UBIQUITIN-PROTEIN LIGASE CBL"/>
    <property type="match status" value="1"/>
</dbReference>
<dbReference type="GO" id="GO:0030971">
    <property type="term" value="F:receptor tyrosine kinase binding"/>
    <property type="evidence" value="ECO:0007669"/>
    <property type="project" value="TreeGrafter"/>
</dbReference>
<dbReference type="GO" id="GO:0017124">
    <property type="term" value="F:SH3 domain binding"/>
    <property type="evidence" value="ECO:0007669"/>
    <property type="project" value="TreeGrafter"/>
</dbReference>
<name>A0A820KWG7_9BILA</name>
<dbReference type="UniPathway" id="UPA00143"/>
<dbReference type="Gene3D" id="1.20.930.20">
    <property type="entry name" value="Adaptor protein Cbl, N-terminal domain"/>
    <property type="match status" value="1"/>
</dbReference>
<evidence type="ECO:0000313" key="4">
    <source>
        <dbReference type="Proteomes" id="UP000663881"/>
    </source>
</evidence>
<reference evidence="3" key="1">
    <citation type="submission" date="2021-02" db="EMBL/GenBank/DDBJ databases">
        <authorList>
            <person name="Nowell W R."/>
        </authorList>
    </citation>
    <scope>NUCLEOTIDE SEQUENCE</scope>
</reference>
<dbReference type="AlphaFoldDB" id="A0A820KWG7"/>
<dbReference type="InterPro" id="IPR003153">
    <property type="entry name" value="Adaptor_Cbl_N_hlx"/>
</dbReference>
<comment type="function">
    <text evidence="1">E3 ubiquitin-protein ligase which accepts ubiquitin from specific E2 ubiquitin-conjugating enzymes, and transfers it to substrates, generally promoting their degradation by the proteasome.</text>
</comment>
<dbReference type="Pfam" id="PF02262">
    <property type="entry name" value="Cbl_N"/>
    <property type="match status" value="1"/>
</dbReference>
<dbReference type="GO" id="GO:0005509">
    <property type="term" value="F:calcium ion binding"/>
    <property type="evidence" value="ECO:0007669"/>
    <property type="project" value="UniProtKB-UniRule"/>
</dbReference>
<dbReference type="PROSITE" id="PS51506">
    <property type="entry name" value="CBL_PTB"/>
    <property type="match status" value="1"/>
</dbReference>
<dbReference type="GO" id="GO:0023051">
    <property type="term" value="P:regulation of signaling"/>
    <property type="evidence" value="ECO:0007669"/>
    <property type="project" value="InterPro"/>
</dbReference>
<dbReference type="GO" id="GO:0008270">
    <property type="term" value="F:zinc ion binding"/>
    <property type="evidence" value="ECO:0007669"/>
    <property type="project" value="UniProtKB-KW"/>
</dbReference>
<dbReference type="InterPro" id="IPR036537">
    <property type="entry name" value="Adaptor_Cbl_N_dom_sf"/>
</dbReference>
<evidence type="ECO:0000256" key="1">
    <source>
        <dbReference type="RuleBase" id="RU367001"/>
    </source>
</evidence>
<keyword evidence="1" id="KW-0106">Calcium</keyword>
<comment type="domain">
    <text evidence="1">The N-terminus is composed of the phosphotyrosine binding (PTB) domain, a short linker region and the RING-type zinc finger. The PTB domain, which is also called TKB (tyrosine kinase binding) domain, is composed of three different subdomains: a four-helix bundle (4H), a calcium-binding EF hand and a divergent SH2 domain.</text>
</comment>
<keyword evidence="1" id="KW-0808">Transferase</keyword>
<dbReference type="InterPro" id="IPR024162">
    <property type="entry name" value="Adaptor_Cbl"/>
</dbReference>
<organism evidence="3 4">
    <name type="scientific">Adineta steineri</name>
    <dbReference type="NCBI Taxonomy" id="433720"/>
    <lineage>
        <taxon>Eukaryota</taxon>
        <taxon>Metazoa</taxon>
        <taxon>Spiralia</taxon>
        <taxon>Gnathifera</taxon>
        <taxon>Rotifera</taxon>
        <taxon>Eurotatoria</taxon>
        <taxon>Bdelloidea</taxon>
        <taxon>Adinetida</taxon>
        <taxon>Adinetidae</taxon>
        <taxon>Adineta</taxon>
    </lineage>
</organism>
<evidence type="ECO:0000259" key="2">
    <source>
        <dbReference type="PROSITE" id="PS51506"/>
    </source>
</evidence>
<sequence>RSIPRIDRRSIEKVWKQMDRIVKYCQMPKMNLKNSPPYMLDILPDLYQTLREIINNYDDRLHILNDIDYFRIFLDIESFGTRFPFILIFIGRGGIGGGVKDIVSDEILAPFVYENIKNVY</sequence>
<dbReference type="GO" id="GO:0001784">
    <property type="term" value="F:phosphotyrosine residue binding"/>
    <property type="evidence" value="ECO:0007669"/>
    <property type="project" value="UniProtKB-UniRule"/>
</dbReference>
<protein>
    <recommendedName>
        <fullName evidence="1">E3 ubiquitin-protein ligase CBL</fullName>
        <ecNumber evidence="1">2.3.2.27</ecNumber>
    </recommendedName>
</protein>
<gene>
    <name evidence="3" type="ORF">OKA104_LOCUS48674</name>
</gene>
<keyword evidence="1" id="KW-0862">Zinc</keyword>
<dbReference type="SUPFAM" id="SSF47668">
    <property type="entry name" value="N-terminal domain of cbl (N-cbl)"/>
    <property type="match status" value="1"/>
</dbReference>
<proteinExistence type="predicted"/>
<keyword evidence="1" id="KW-0479">Metal-binding</keyword>
<dbReference type="EC" id="2.3.2.27" evidence="1"/>
<dbReference type="GO" id="GO:0005886">
    <property type="term" value="C:plasma membrane"/>
    <property type="evidence" value="ECO:0007669"/>
    <property type="project" value="TreeGrafter"/>
</dbReference>